<keyword evidence="6" id="KW-0282">Flagellum</keyword>
<dbReference type="Gene3D" id="1.20.58.380">
    <property type="entry name" value="Flagellar protein flit"/>
    <property type="match status" value="1"/>
</dbReference>
<protein>
    <recommendedName>
        <fullName evidence="5">Flagellar protein FliT</fullName>
    </recommendedName>
</protein>
<comment type="caution">
    <text evidence="6">The sequence shown here is derived from an EMBL/GenBank/DDBJ whole genome shotgun (WGS) entry which is preliminary data.</text>
</comment>
<keyword evidence="4" id="KW-0143">Chaperone</keyword>
<gene>
    <name evidence="6" type="ORF">C7416_10161</name>
</gene>
<keyword evidence="7" id="KW-1185">Reference proteome</keyword>
<evidence type="ECO:0000256" key="3">
    <source>
        <dbReference type="ARBA" id="ARBA00022795"/>
    </source>
</evidence>
<name>A0A2W7PYQ0_9BURK</name>
<evidence type="ECO:0000313" key="7">
    <source>
        <dbReference type="Proteomes" id="UP000249638"/>
    </source>
</evidence>
<dbReference type="GO" id="GO:0044781">
    <property type="term" value="P:bacterial-type flagellum organization"/>
    <property type="evidence" value="ECO:0007669"/>
    <property type="project" value="UniProtKB-KW"/>
</dbReference>
<keyword evidence="6" id="KW-0966">Cell projection</keyword>
<reference evidence="6" key="1">
    <citation type="submission" date="2018-06" db="EMBL/GenBank/DDBJ databases">
        <title>Genomic Encyclopedia of Type Strains, Phase IV (KMG-V): Genome sequencing to study the core and pangenomes of soil and plant-associated prokaryotes.</title>
        <authorList>
            <person name="Whitman W."/>
        </authorList>
    </citation>
    <scope>NUCLEOTIDE SEQUENCE [LARGE SCALE GENOMIC DNA]</scope>
    <source>
        <strain evidence="6">MLR2-44</strain>
    </source>
</reference>
<accession>A0A2W7PYQ0</accession>
<evidence type="ECO:0000256" key="1">
    <source>
        <dbReference type="ARBA" id="ARBA00004514"/>
    </source>
</evidence>
<evidence type="ECO:0000256" key="4">
    <source>
        <dbReference type="ARBA" id="ARBA00023186"/>
    </source>
</evidence>
<comment type="subcellular location">
    <subcellularLocation>
        <location evidence="1">Cytoplasm</location>
        <location evidence="1">Cytosol</location>
    </subcellularLocation>
</comment>
<organism evidence="6 7">
    <name type="scientific">Cupriavidus phytorum</name>
    <dbReference type="NCBI Taxonomy" id="3024399"/>
    <lineage>
        <taxon>Bacteria</taxon>
        <taxon>Pseudomonadati</taxon>
        <taxon>Pseudomonadota</taxon>
        <taxon>Betaproteobacteria</taxon>
        <taxon>Burkholderiales</taxon>
        <taxon>Burkholderiaceae</taxon>
        <taxon>Cupriavidus</taxon>
    </lineage>
</organism>
<dbReference type="AlphaFoldDB" id="A0A2W7PYQ0"/>
<sequence length="121" mass="13522">MAFPPVFSPIVACYEDILALSARMHEAAQGADWDTVTTLQQAYLAQVERLRQLDHDAPFSDAERMRRYQLLDRILTYDARIRDLALPQLKRLGDMLTSSRRQFELSAAYGATAGATSGATT</sequence>
<evidence type="ECO:0000256" key="5">
    <source>
        <dbReference type="ARBA" id="ARBA00093797"/>
    </source>
</evidence>
<dbReference type="EMBL" id="QKZN01000001">
    <property type="protein sequence ID" value="PZX33779.1"/>
    <property type="molecule type" value="Genomic_DNA"/>
</dbReference>
<evidence type="ECO:0000256" key="2">
    <source>
        <dbReference type="ARBA" id="ARBA00022490"/>
    </source>
</evidence>
<keyword evidence="3" id="KW-1005">Bacterial flagellum biogenesis</keyword>
<keyword evidence="6" id="KW-0969">Cilium</keyword>
<evidence type="ECO:0000313" key="6">
    <source>
        <dbReference type="EMBL" id="PZX33779.1"/>
    </source>
</evidence>
<proteinExistence type="predicted"/>
<dbReference type="Pfam" id="PF05400">
    <property type="entry name" value="FliT"/>
    <property type="match status" value="1"/>
</dbReference>
<dbReference type="InterPro" id="IPR008622">
    <property type="entry name" value="FliT"/>
</dbReference>
<dbReference type="Proteomes" id="UP000249638">
    <property type="component" value="Unassembled WGS sequence"/>
</dbReference>
<keyword evidence="2" id="KW-0963">Cytoplasm</keyword>